<protein>
    <submittedName>
        <fullName evidence="2">Phage portal protein</fullName>
    </submittedName>
</protein>
<dbReference type="GeneID" id="91402589"/>
<dbReference type="InterPro" id="IPR006427">
    <property type="entry name" value="Portal_HK97"/>
</dbReference>
<evidence type="ECO:0000313" key="2">
    <source>
        <dbReference type="EMBL" id="OSY50602.1"/>
    </source>
</evidence>
<dbReference type="EMBL" id="MIFZ01000278">
    <property type="protein sequence ID" value="OSY50602.1"/>
    <property type="molecule type" value="Genomic_DNA"/>
</dbReference>
<gene>
    <name evidence="2" type="ORF">BG846_03770</name>
    <name evidence="1" type="ORF">K701_27425</name>
</gene>
<proteinExistence type="predicted"/>
<reference evidence="2 3" key="2">
    <citation type="submission" date="2016-09" db="EMBL/GenBank/DDBJ databases">
        <title>Streptomyces fradiae DSM40063, a candidate organism with high potential of specific P450 cytochromes.</title>
        <authorList>
            <person name="Grumaz C."/>
            <person name="Vainshtein Y."/>
            <person name="Kirstahler P."/>
            <person name="Sohn K."/>
        </authorList>
    </citation>
    <scope>NUCLEOTIDE SEQUENCE [LARGE SCALE GENOMIC DNA]</scope>
    <source>
        <strain evidence="2 3">DSM 40063</strain>
    </source>
</reference>
<organism evidence="2 3">
    <name type="scientific">Streptomyces fradiae ATCC 10745 = DSM 40063</name>
    <dbReference type="NCBI Taxonomy" id="1319510"/>
    <lineage>
        <taxon>Bacteria</taxon>
        <taxon>Bacillati</taxon>
        <taxon>Actinomycetota</taxon>
        <taxon>Actinomycetes</taxon>
        <taxon>Kitasatosporales</taxon>
        <taxon>Streptomycetaceae</taxon>
        <taxon>Streptomyces</taxon>
    </lineage>
</organism>
<dbReference type="RefSeq" id="WP_223844634.1">
    <property type="nucleotide sequence ID" value="NZ_ASYR01000048.1"/>
</dbReference>
<name>A0A1Y2NSV9_STRFR</name>
<comment type="caution">
    <text evidence="2">The sequence shown here is derived from an EMBL/GenBank/DDBJ whole genome shotgun (WGS) entry which is preliminary data.</text>
</comment>
<dbReference type="Proteomes" id="UP000731519">
    <property type="component" value="Unassembled WGS sequence"/>
</dbReference>
<dbReference type="NCBIfam" id="TIGR01537">
    <property type="entry name" value="portal_HK97"/>
    <property type="match status" value="1"/>
</dbReference>
<dbReference type="EMBL" id="ASYR01000048">
    <property type="protein sequence ID" value="KAF0646715.1"/>
    <property type="molecule type" value="Genomic_DNA"/>
</dbReference>
<evidence type="ECO:0000313" key="3">
    <source>
        <dbReference type="Proteomes" id="UP000194318"/>
    </source>
</evidence>
<evidence type="ECO:0000313" key="1">
    <source>
        <dbReference type="EMBL" id="KAF0646715.1"/>
    </source>
</evidence>
<dbReference type="InterPro" id="IPR006944">
    <property type="entry name" value="Phage/GTA_portal"/>
</dbReference>
<keyword evidence="4" id="KW-1185">Reference proteome</keyword>
<sequence length="650" mass="71133">MAFVVSQGQLSAVSVAPLAAPASYVQLADGIYHEYAHLYRCQPQIRTVVSFLARNIAQLGLHAFRRVSDTDRERLTDHPLPRILAAPGAQLTRYRLIERLVSDIAIYDVAFWVKVKADGGGVIGVIPIPPSRMTIEGDNWLQPEMFKVHGAKGDLKLTPDQVVHFHGYDPVDLRHGSSPIDALRSLLAEEFEANRAREQMWRNGGRLSGVLKRPADAPKWDPTARNRFKEGWRSYTQVGGTPILEDGMEYEQLAIDPAKAQYIEARKLTREEVAAAYHIPLPMVGILDNATFSNIREQHQQLYQDTLGPWLQMIQEEIGLQLIPDLPDSGGVYVEFNLQEKLRGSFEEQAQQLQTAVGAPWLTRNEARARMNLPQIDGGNDLITPMNVLVGGMASPTDTAPQPGEATLPKGPGRLVLMKAAGARPDDLGDFDEELEAFTTALERWTARQSARLLSRAGAKTDGVPDLLAWWDEGAEDRLAELQALLAGHGYRIAQLAAWGVLEAFNPEAAGWDPEVMLPWLLAAAETHAAQHEQAGRDAVAEVQADPGDDWRAGLEHAAGLWAVAATVRAATAATEARGFGSHDAAGASGVKRKIWRTGGTNPRPSHRAQDGEAVSLDDVFSNGLRWPGDGKGEAKETANCKCRLDYATE</sequence>
<accession>A0A1Y2NSV9</accession>
<dbReference type="AlphaFoldDB" id="A0A1Y2NSV9"/>
<dbReference type="Pfam" id="PF04860">
    <property type="entry name" value="Phage_portal"/>
    <property type="match status" value="1"/>
</dbReference>
<evidence type="ECO:0000313" key="4">
    <source>
        <dbReference type="Proteomes" id="UP000731519"/>
    </source>
</evidence>
<reference evidence="1 4" key="1">
    <citation type="submission" date="2013-05" db="EMBL/GenBank/DDBJ databases">
        <title>Genome Sequence of Streptomyces fradiae.</title>
        <authorList>
            <person name="Kirby R."/>
        </authorList>
    </citation>
    <scope>NUCLEOTIDE SEQUENCE [LARGE SCALE GENOMIC DNA]</scope>
    <source>
        <strain evidence="1 4">ATCC 10745</strain>
    </source>
</reference>
<dbReference type="Proteomes" id="UP000194318">
    <property type="component" value="Unassembled WGS sequence"/>
</dbReference>